<sequence length="463" mass="51953">MNMNKREFFLKGLLSGACKKRAWVMGCFSYIVKDGPRHLFPDYPYRLFKVGEELHFLNPDAVDTVPATESYPAGLTKIEDYVPGEPLFEWLEEFTLNPRDIANADFSAPVVTTPGNILVNHLCFCLPFGDIIPYQLGNINAGKINDQILNLLVDDPDPDDGESFHPEGKIYVRQMLMYNEYALSLTAWSEDNVTSITPKSITGHPDRHKVKAELMEQYKDQLDDPSIIARIGNILEELDMEYLKDDPSFNFYMSKRAKMFSGSRKKQFYMFGGEDPFGDGTSVTFISRSLEEGIDINNLPTMINAQRAGSFNRGFQTRLGGEVTKTIYRMLGTTKIEVGDCGAKIGIPVFINPLYTKRFVGHYYVEAGVTHRIDEQKSQALAGKWVDMREPMACKQDSNRVGDEPGKGKNICSICAGDALSEMPDGIPAASAAVGGRFLTLFLKKMHASALKTTKWNFMQHIH</sequence>
<evidence type="ECO:0000313" key="2">
    <source>
        <dbReference type="Proteomes" id="UP000224829"/>
    </source>
</evidence>
<keyword evidence="2" id="KW-1185">Reference proteome</keyword>
<reference evidence="1 2" key="1">
    <citation type="submission" date="2017-05" db="EMBL/GenBank/DDBJ databases">
        <authorList>
            <person name="Song R."/>
            <person name="Chenine A.L."/>
            <person name="Ruprecht R.M."/>
        </authorList>
    </citation>
    <scope>NUCLEOTIDE SEQUENCE [LARGE SCALE GENOMIC DNA]</scope>
</reference>
<organism evidence="1 2">
    <name type="scientific">Pseudomonas phage Noxifer</name>
    <dbReference type="NCBI Taxonomy" id="2006684"/>
    <lineage>
        <taxon>Viruses</taxon>
        <taxon>Duplodnaviria</taxon>
        <taxon>Heunggongvirae</taxon>
        <taxon>Uroviricota</taxon>
        <taxon>Caudoviricetes</taxon>
        <taxon>Chimalliviridae</taxon>
        <taxon>Noxifervirus</taxon>
        <taxon>Noxifervirus noxifer</taxon>
    </lineage>
</organism>
<dbReference type="EMBL" id="MF063068">
    <property type="protein sequence ID" value="ARV77247.1"/>
    <property type="molecule type" value="Genomic_DNA"/>
</dbReference>
<protein>
    <submittedName>
        <fullName evidence="1">Putative RNA polymerase beta subunit</fullName>
    </submittedName>
</protein>
<accession>A0A1Y0T2Z5</accession>
<evidence type="ECO:0000313" key="1">
    <source>
        <dbReference type="EMBL" id="ARV77247.1"/>
    </source>
</evidence>
<dbReference type="Proteomes" id="UP000224829">
    <property type="component" value="Segment"/>
</dbReference>
<gene>
    <name evidence="1" type="ORF">NOXIFER_76</name>
</gene>
<name>A0A1Y0T2Z5_9CAUD</name>
<proteinExistence type="predicted"/>
<dbReference type="OrthoDB" id="5999at10239"/>